<feature type="coiled-coil region" evidence="7">
    <location>
        <begin position="169"/>
        <end position="196"/>
    </location>
</feature>
<dbReference type="NCBIfam" id="TIGR00128">
    <property type="entry name" value="fabD"/>
    <property type="match status" value="1"/>
</dbReference>
<accession>A0ABM8FLR9</accession>
<keyword evidence="4 6" id="KW-0012">Acyltransferase</keyword>
<dbReference type="InterPro" id="IPR001227">
    <property type="entry name" value="Ac_transferase_dom_sf"/>
</dbReference>
<dbReference type="SUPFAM" id="SSF52151">
    <property type="entry name" value="FabD/lysophospholipase-like"/>
    <property type="match status" value="1"/>
</dbReference>
<evidence type="ECO:0000313" key="10">
    <source>
        <dbReference type="Proteomes" id="UP001321445"/>
    </source>
</evidence>
<evidence type="ECO:0000313" key="9">
    <source>
        <dbReference type="EMBL" id="BDY12330.1"/>
    </source>
</evidence>
<proteinExistence type="inferred from homology"/>
<evidence type="ECO:0000256" key="5">
    <source>
        <dbReference type="ARBA" id="ARBA00048462"/>
    </source>
</evidence>
<dbReference type="InterPro" id="IPR016035">
    <property type="entry name" value="Acyl_Trfase/lysoPLipase"/>
</dbReference>
<dbReference type="InterPro" id="IPR050858">
    <property type="entry name" value="Mal-CoA-ACP_Trans/PKS_FabD"/>
</dbReference>
<dbReference type="Gene3D" id="3.40.366.10">
    <property type="entry name" value="Malonyl-Coenzyme A Acyl Carrier Protein, domain 2"/>
    <property type="match status" value="1"/>
</dbReference>
<evidence type="ECO:0000256" key="1">
    <source>
        <dbReference type="ARBA" id="ARBA00013258"/>
    </source>
</evidence>
<dbReference type="Pfam" id="PF00698">
    <property type="entry name" value="Acyl_transf_1"/>
    <property type="match status" value="1"/>
</dbReference>
<keyword evidence="7" id="KW-0175">Coiled coil</keyword>
<evidence type="ECO:0000259" key="8">
    <source>
        <dbReference type="SMART" id="SM00827"/>
    </source>
</evidence>
<dbReference type="PANTHER" id="PTHR42681">
    <property type="entry name" value="MALONYL-COA-ACYL CARRIER PROTEIN TRANSACYLASE, MITOCHONDRIAL"/>
    <property type="match status" value="1"/>
</dbReference>
<dbReference type="RefSeq" id="WP_286337533.1">
    <property type="nucleotide sequence ID" value="NZ_AP027370.1"/>
</dbReference>
<gene>
    <name evidence="9" type="primary">fabD</name>
    <name evidence="9" type="ORF">HCR_06420</name>
</gene>
<organism evidence="9 10">
    <name type="scientific">Hydrogenimonas cancrithermarum</name>
    <dbReference type="NCBI Taxonomy" id="2993563"/>
    <lineage>
        <taxon>Bacteria</taxon>
        <taxon>Pseudomonadati</taxon>
        <taxon>Campylobacterota</taxon>
        <taxon>Epsilonproteobacteria</taxon>
        <taxon>Campylobacterales</taxon>
        <taxon>Hydrogenimonadaceae</taxon>
        <taxon>Hydrogenimonas</taxon>
    </lineage>
</organism>
<dbReference type="EMBL" id="AP027370">
    <property type="protein sequence ID" value="BDY12330.1"/>
    <property type="molecule type" value="Genomic_DNA"/>
</dbReference>
<evidence type="ECO:0000256" key="3">
    <source>
        <dbReference type="ARBA" id="ARBA00022679"/>
    </source>
</evidence>
<protein>
    <recommendedName>
        <fullName evidence="2 6">Malonyl CoA-acyl carrier protein transacylase</fullName>
        <ecNumber evidence="1 6">2.3.1.39</ecNumber>
    </recommendedName>
</protein>
<dbReference type="InterPro" id="IPR016036">
    <property type="entry name" value="Malonyl_transacylase_ACP-bd"/>
</dbReference>
<sequence>MTKTAFLFPGQGSQAAGMGKSFVEHSPMAAQMLEAAGDALKLDMAHLLFEPNDLLEQTKYTQPAILLVSMMAYRLFKEKISDVPAFALGHSLGEFSALAAVDALDWLEAVKLVHLRGDLMQKACEGIDAGMMVVLGVADEDVEAICHDAREAGKKVWPANYNADGQIVIAGIKSDLQSLEEALKAAKARRVMLLNMSVASHCPLLESAVEPLTEALDKVLSDTFSAPVISNVTAKAYNTKAEALDLLGKQLVSPVLYKQSIQGNDDLVDRYIEFGHGAVLKGLNRRSSKKTTLVVSDYNSLNTTLDTLLGED</sequence>
<dbReference type="PIRSF" id="PIRSF000446">
    <property type="entry name" value="Mct"/>
    <property type="match status" value="1"/>
</dbReference>
<keyword evidence="10" id="KW-1185">Reference proteome</keyword>
<dbReference type="InterPro" id="IPR004410">
    <property type="entry name" value="Malonyl_CoA-ACP_transAc_FabD"/>
</dbReference>
<evidence type="ECO:0000256" key="2">
    <source>
        <dbReference type="ARBA" id="ARBA00018953"/>
    </source>
</evidence>
<name>A0ABM8FLR9_9BACT</name>
<dbReference type="Gene3D" id="3.30.70.250">
    <property type="entry name" value="Malonyl-CoA ACP transacylase, ACP-binding"/>
    <property type="match status" value="1"/>
</dbReference>
<dbReference type="InterPro" id="IPR024925">
    <property type="entry name" value="Malonyl_CoA-ACP_transAc"/>
</dbReference>
<comment type="similarity">
    <text evidence="6">Belongs to the fabD family.</text>
</comment>
<dbReference type="EC" id="2.3.1.39" evidence="1 6"/>
<dbReference type="PANTHER" id="PTHR42681:SF1">
    <property type="entry name" value="MALONYL-COA-ACYL CARRIER PROTEIN TRANSACYLASE, MITOCHONDRIAL"/>
    <property type="match status" value="1"/>
</dbReference>
<dbReference type="SUPFAM" id="SSF55048">
    <property type="entry name" value="Probable ACP-binding domain of malonyl-CoA ACP transacylase"/>
    <property type="match status" value="1"/>
</dbReference>
<dbReference type="Proteomes" id="UP001321445">
    <property type="component" value="Chromosome"/>
</dbReference>
<reference evidence="9 10" key="1">
    <citation type="submission" date="2023-03" db="EMBL/GenBank/DDBJ databases">
        <title>Description of Hydrogenimonas sp. ISO32.</title>
        <authorList>
            <person name="Mino S."/>
            <person name="Fukazawa S."/>
            <person name="Sawabe T."/>
        </authorList>
    </citation>
    <scope>NUCLEOTIDE SEQUENCE [LARGE SCALE GENOMIC DNA]</scope>
    <source>
        <strain evidence="9 10">ISO32</strain>
    </source>
</reference>
<dbReference type="InterPro" id="IPR014043">
    <property type="entry name" value="Acyl_transferase_dom"/>
</dbReference>
<evidence type="ECO:0000256" key="6">
    <source>
        <dbReference type="PIRNR" id="PIRNR000446"/>
    </source>
</evidence>
<evidence type="ECO:0000256" key="7">
    <source>
        <dbReference type="SAM" id="Coils"/>
    </source>
</evidence>
<dbReference type="SMART" id="SM00827">
    <property type="entry name" value="PKS_AT"/>
    <property type="match status" value="1"/>
</dbReference>
<evidence type="ECO:0000256" key="4">
    <source>
        <dbReference type="ARBA" id="ARBA00023315"/>
    </source>
</evidence>
<feature type="domain" description="Malonyl-CoA:ACP transacylase (MAT)" evidence="8">
    <location>
        <begin position="7"/>
        <end position="312"/>
    </location>
</feature>
<comment type="catalytic activity">
    <reaction evidence="5 6">
        <text>holo-[ACP] + malonyl-CoA = malonyl-[ACP] + CoA</text>
        <dbReference type="Rhea" id="RHEA:41792"/>
        <dbReference type="Rhea" id="RHEA-COMP:9623"/>
        <dbReference type="Rhea" id="RHEA-COMP:9685"/>
        <dbReference type="ChEBI" id="CHEBI:57287"/>
        <dbReference type="ChEBI" id="CHEBI:57384"/>
        <dbReference type="ChEBI" id="CHEBI:64479"/>
        <dbReference type="ChEBI" id="CHEBI:78449"/>
        <dbReference type="EC" id="2.3.1.39"/>
    </reaction>
</comment>
<keyword evidence="3 6" id="KW-0808">Transferase</keyword>